<proteinExistence type="predicted"/>
<gene>
    <name evidence="4" type="ORF">VTL71DRAFT_4435</name>
</gene>
<feature type="compositionally biased region" description="Low complexity" evidence="1">
    <location>
        <begin position="535"/>
        <end position="549"/>
    </location>
</feature>
<feature type="region of interest" description="Disordered" evidence="1">
    <location>
        <begin position="522"/>
        <end position="549"/>
    </location>
</feature>
<feature type="domain" description="DUF7371" evidence="3">
    <location>
        <begin position="679"/>
        <end position="875"/>
    </location>
</feature>
<evidence type="ECO:0000256" key="1">
    <source>
        <dbReference type="SAM" id="MobiDB-lite"/>
    </source>
</evidence>
<evidence type="ECO:0000256" key="2">
    <source>
        <dbReference type="SAM" id="SignalP"/>
    </source>
</evidence>
<name>A0ABR4C1Y9_9HELO</name>
<comment type="caution">
    <text evidence="4">The sequence shown here is derived from an EMBL/GenBank/DDBJ whole genome shotgun (WGS) entry which is preliminary data.</text>
</comment>
<feature type="compositionally biased region" description="Polar residues" evidence="1">
    <location>
        <begin position="522"/>
        <end position="534"/>
    </location>
</feature>
<feature type="chain" id="PRO_5045555154" description="DUF7371 domain-containing protein" evidence="2">
    <location>
        <begin position="25"/>
        <end position="889"/>
    </location>
</feature>
<evidence type="ECO:0000313" key="4">
    <source>
        <dbReference type="EMBL" id="KAL2063941.1"/>
    </source>
</evidence>
<protein>
    <recommendedName>
        <fullName evidence="3">DUF7371 domain-containing protein</fullName>
    </recommendedName>
</protein>
<sequence length="889" mass="92267">MRSQILNVLAGALGLAAIVASAPALSLDNTDVCEPISTIFVTVSQPVTVTVHDAAPLSYPTGPGPAITVTRTTKLRSTLTRTVPPIKTIHLTETTEDIEGDDSTSYDTTLFETVLVTVTRQQSAPSSPSSSVLASVVEDGTTFWLGGQTPASAKSYVTATSVVTIQPVNTALPTTSKTSTLTIHSTIFSTRRQTLTRTLPAFNGSTTLTSGVHDASSFGTAPTSVRTSTWVGWNTTSTAGGIGFPGATDPAKPSKSSKSEISFITEETVDIYKTTVYSYSMSAYTAKGGFNVFSTPSSFFDALSTTSTAEGVWTTAIIDGETVSWKAHGVTQSCTNSSTRAPYANSTSASRIISADPSSTSSAQGVWTTAVINGQTVSWNAPYNVSHQITAAPSPTSSAQAVWTTAVINGQTVSSNTPYNVSHHTSDPNSGSSVGSVWTTAVINGQTVSWNGPYNATSASHITSARPTSTSSAQGVFTTAVINNQTVSWDSNGVTSTCTESSTNGPYTNTTSNAHQFTTMASNSSTLSADPTDTASSSQNILSSSSSASAEPVTTAESVLVNATSVSSSAFSSKSPSISVSTATVIPLPAATTTPLPSTQVTGPISIADSTSLLSIFSTATPSSAIGPTTASSSFLTMISSSVFNSSTSSQPSNTGSNTVSTTSSAVSAASSGPSICGEIGDFVLNFDDIPPLSISNDSTFNQAQPIFSPYHHFDFSRGFTVGPPPVDPFLPESKPLLAEFTPYIATSTDSDNGGSAYMGNSDHGLTSCFGFNFYGASFGCDSLGPDCHFNFTGYRYDAATQATNSVTNQQKVISACPTLKSLNCILTPVTLDPSFQNLDSVRIDVTVADVPKTWWMDDVRLGWSNNTCEKGTCRAKAPIRGFALPMKV</sequence>
<dbReference type="EMBL" id="JAZHXI010000014">
    <property type="protein sequence ID" value="KAL2063941.1"/>
    <property type="molecule type" value="Genomic_DNA"/>
</dbReference>
<evidence type="ECO:0000259" key="3">
    <source>
        <dbReference type="Pfam" id="PF24086"/>
    </source>
</evidence>
<feature type="signal peptide" evidence="2">
    <location>
        <begin position="1"/>
        <end position="24"/>
    </location>
</feature>
<dbReference type="Proteomes" id="UP001595075">
    <property type="component" value="Unassembled WGS sequence"/>
</dbReference>
<reference evidence="4 5" key="1">
    <citation type="journal article" date="2024" name="Commun. Biol.">
        <title>Comparative genomic analysis of thermophilic fungi reveals convergent evolutionary adaptations and gene losses.</title>
        <authorList>
            <person name="Steindorff A.S."/>
            <person name="Aguilar-Pontes M.V."/>
            <person name="Robinson A.J."/>
            <person name="Andreopoulos B."/>
            <person name="LaButti K."/>
            <person name="Kuo A."/>
            <person name="Mondo S."/>
            <person name="Riley R."/>
            <person name="Otillar R."/>
            <person name="Haridas S."/>
            <person name="Lipzen A."/>
            <person name="Grimwood J."/>
            <person name="Schmutz J."/>
            <person name="Clum A."/>
            <person name="Reid I.D."/>
            <person name="Moisan M.C."/>
            <person name="Butler G."/>
            <person name="Nguyen T.T.M."/>
            <person name="Dewar K."/>
            <person name="Conant G."/>
            <person name="Drula E."/>
            <person name="Henrissat B."/>
            <person name="Hansel C."/>
            <person name="Singer S."/>
            <person name="Hutchinson M.I."/>
            <person name="de Vries R.P."/>
            <person name="Natvig D.O."/>
            <person name="Powell A.J."/>
            <person name="Tsang A."/>
            <person name="Grigoriev I.V."/>
        </authorList>
    </citation>
    <scope>NUCLEOTIDE SEQUENCE [LARGE SCALE GENOMIC DNA]</scope>
    <source>
        <strain evidence="4 5">CBS 494.80</strain>
    </source>
</reference>
<evidence type="ECO:0000313" key="5">
    <source>
        <dbReference type="Proteomes" id="UP001595075"/>
    </source>
</evidence>
<keyword evidence="2" id="KW-0732">Signal</keyword>
<accession>A0ABR4C1Y9</accession>
<organism evidence="4 5">
    <name type="scientific">Oculimacula yallundae</name>
    <dbReference type="NCBI Taxonomy" id="86028"/>
    <lineage>
        <taxon>Eukaryota</taxon>
        <taxon>Fungi</taxon>
        <taxon>Dikarya</taxon>
        <taxon>Ascomycota</taxon>
        <taxon>Pezizomycotina</taxon>
        <taxon>Leotiomycetes</taxon>
        <taxon>Helotiales</taxon>
        <taxon>Ploettnerulaceae</taxon>
        <taxon>Oculimacula</taxon>
    </lineage>
</organism>
<dbReference type="InterPro" id="IPR055795">
    <property type="entry name" value="DUF7371"/>
</dbReference>
<dbReference type="Pfam" id="PF24086">
    <property type="entry name" value="DUF7371"/>
    <property type="match status" value="1"/>
</dbReference>
<keyword evidence="5" id="KW-1185">Reference proteome</keyword>